<dbReference type="Gene3D" id="3.40.50.1820">
    <property type="entry name" value="alpha/beta hydrolase"/>
    <property type="match status" value="1"/>
</dbReference>
<feature type="domain" description="Serine aminopeptidase S33" evidence="1">
    <location>
        <begin position="93"/>
        <end position="330"/>
    </location>
</feature>
<dbReference type="Proteomes" id="UP000321746">
    <property type="component" value="Unassembled WGS sequence"/>
</dbReference>
<dbReference type="InterPro" id="IPR029058">
    <property type="entry name" value="AB_hydrolase_fold"/>
</dbReference>
<sequence length="393" mass="42490">MIRRNTVSSNHPHAFVSALFRVRRNGTSRLRIEAGRLCASFITLLLLSGCASEPVIHVPSRYASDARLIPPSRMLTLSDGAQIPVRIWPAIKPERGIILALHGFNDSRDAWEMTAPSLAAAGFTLWAPDLRGFGAAPDRGGWSGTKRMVQDTAEELTLIAKERPDMRLWLMGESMGGAVAMLTMSGYRGLYVERPRIAGTILLAPAVWNLGSGADIPLRLLAALAPNGRVTGRELPVRVTASDNISALRRLYFDPLTLHSTKLIALRGLVDLMSEAAGRSSDQSGPTLIVYGDHDQLIPADAMARAWRRLPATVRRDIIPGGHHLLLRDKARQRIASDILSWLLTPDVPLPSGGDVSAAAWASLHAATPHASGPTSAALPVLLPERMDSLLVK</sequence>
<dbReference type="SUPFAM" id="SSF53474">
    <property type="entry name" value="alpha/beta-Hydrolases"/>
    <property type="match status" value="1"/>
</dbReference>
<organism evidence="2 3">
    <name type="scientific">Acetobacter oeni</name>
    <dbReference type="NCBI Taxonomy" id="304077"/>
    <lineage>
        <taxon>Bacteria</taxon>
        <taxon>Pseudomonadati</taxon>
        <taxon>Pseudomonadota</taxon>
        <taxon>Alphaproteobacteria</taxon>
        <taxon>Acetobacterales</taxon>
        <taxon>Acetobacteraceae</taxon>
        <taxon>Acetobacter</taxon>
    </lineage>
</organism>
<protein>
    <recommendedName>
        <fullName evidence="1">Serine aminopeptidase S33 domain-containing protein</fullName>
    </recommendedName>
</protein>
<dbReference type="InterPro" id="IPR051044">
    <property type="entry name" value="MAG_DAG_Lipase"/>
</dbReference>
<gene>
    <name evidence="2" type="ORF">AOE01nite_19050</name>
</gene>
<dbReference type="InterPro" id="IPR022742">
    <property type="entry name" value="Hydrolase_4"/>
</dbReference>
<reference evidence="2 3" key="1">
    <citation type="submission" date="2019-07" db="EMBL/GenBank/DDBJ databases">
        <title>Whole genome shotgun sequence of Acetobacter oeni NBRC 105207.</title>
        <authorList>
            <person name="Hosoyama A."/>
            <person name="Uohara A."/>
            <person name="Ohji S."/>
            <person name="Ichikawa N."/>
        </authorList>
    </citation>
    <scope>NUCLEOTIDE SEQUENCE [LARGE SCALE GENOMIC DNA]</scope>
    <source>
        <strain evidence="2 3">NBRC 105207</strain>
    </source>
</reference>
<dbReference type="InterPro" id="IPR000073">
    <property type="entry name" value="AB_hydrolase_1"/>
</dbReference>
<proteinExistence type="predicted"/>
<name>A0A511XL60_9PROT</name>
<keyword evidence="3" id="KW-1185">Reference proteome</keyword>
<accession>A0A511XL60</accession>
<dbReference type="OrthoDB" id="9806902at2"/>
<dbReference type="AlphaFoldDB" id="A0A511XL60"/>
<evidence type="ECO:0000313" key="2">
    <source>
        <dbReference type="EMBL" id="GEN63681.1"/>
    </source>
</evidence>
<evidence type="ECO:0000313" key="3">
    <source>
        <dbReference type="Proteomes" id="UP000321746"/>
    </source>
</evidence>
<dbReference type="PANTHER" id="PTHR11614">
    <property type="entry name" value="PHOSPHOLIPASE-RELATED"/>
    <property type="match status" value="1"/>
</dbReference>
<dbReference type="EMBL" id="BJYG01000024">
    <property type="protein sequence ID" value="GEN63681.1"/>
    <property type="molecule type" value="Genomic_DNA"/>
</dbReference>
<comment type="caution">
    <text evidence="2">The sequence shown here is derived from an EMBL/GenBank/DDBJ whole genome shotgun (WGS) entry which is preliminary data.</text>
</comment>
<dbReference type="Pfam" id="PF12146">
    <property type="entry name" value="Hydrolase_4"/>
    <property type="match status" value="1"/>
</dbReference>
<dbReference type="PRINTS" id="PR00111">
    <property type="entry name" value="ABHYDROLASE"/>
</dbReference>
<evidence type="ECO:0000259" key="1">
    <source>
        <dbReference type="Pfam" id="PF12146"/>
    </source>
</evidence>